<dbReference type="Gene3D" id="3.40.50.2300">
    <property type="match status" value="1"/>
</dbReference>
<dbReference type="Proteomes" id="UP000183447">
    <property type="component" value="Unassembled WGS sequence"/>
</dbReference>
<feature type="domain" description="Response regulatory" evidence="2">
    <location>
        <begin position="15"/>
        <end position="123"/>
    </location>
</feature>
<dbReference type="SUPFAM" id="SSF52172">
    <property type="entry name" value="CheY-like"/>
    <property type="match status" value="1"/>
</dbReference>
<dbReference type="RefSeq" id="WP_143145633.1">
    <property type="nucleotide sequence ID" value="NZ_FPKU01000001.1"/>
</dbReference>
<gene>
    <name evidence="3" type="ORF">SAMN02983003_0554</name>
</gene>
<dbReference type="GO" id="GO:0000160">
    <property type="term" value="P:phosphorelay signal transduction system"/>
    <property type="evidence" value="ECO:0007669"/>
    <property type="project" value="InterPro"/>
</dbReference>
<protein>
    <recommendedName>
        <fullName evidence="2">Response regulatory domain-containing protein</fullName>
    </recommendedName>
</protein>
<evidence type="ECO:0000259" key="2">
    <source>
        <dbReference type="PROSITE" id="PS50110"/>
    </source>
</evidence>
<dbReference type="InterPro" id="IPR001789">
    <property type="entry name" value="Sig_transdc_resp-reg_receiver"/>
</dbReference>
<reference evidence="3 4" key="1">
    <citation type="submission" date="2016-11" db="EMBL/GenBank/DDBJ databases">
        <authorList>
            <person name="Jaros S."/>
            <person name="Januszkiewicz K."/>
            <person name="Wedrychowicz H."/>
        </authorList>
    </citation>
    <scope>NUCLEOTIDE SEQUENCE [LARGE SCALE GENOMIC DNA]</scope>
    <source>
        <strain evidence="3 4">ATCC 23634</strain>
    </source>
</reference>
<dbReference type="AlphaFoldDB" id="A0A1K2HTN4"/>
<sequence length="145" mass="15667">MHMTSHGFRTNSKPRVLIAEDLPLIAIDLEQGVADVVDAEIRTVQTLAQLEDALATGRWDLLIAETHLNGRSTAKAVEAACAQDIGVIVCTAEAHPGSVFASLPILVKPHDWAVLSRLLAQRLTETACAANDRTAVLQPRRLETL</sequence>
<comment type="caution">
    <text evidence="1">Lacks conserved residue(s) required for the propagation of feature annotation.</text>
</comment>
<dbReference type="PROSITE" id="PS50110">
    <property type="entry name" value="RESPONSE_REGULATORY"/>
    <property type="match status" value="1"/>
</dbReference>
<dbReference type="OrthoDB" id="582170at2"/>
<evidence type="ECO:0000313" key="4">
    <source>
        <dbReference type="Proteomes" id="UP000183447"/>
    </source>
</evidence>
<proteinExistence type="predicted"/>
<evidence type="ECO:0000313" key="3">
    <source>
        <dbReference type="EMBL" id="SFZ81540.1"/>
    </source>
</evidence>
<name>A0A1K2HTN4_9HYPH</name>
<dbReference type="InterPro" id="IPR011006">
    <property type="entry name" value="CheY-like_superfamily"/>
</dbReference>
<keyword evidence="4" id="KW-1185">Reference proteome</keyword>
<organism evidence="3 4">
    <name type="scientific">Devosia enhydra</name>
    <dbReference type="NCBI Taxonomy" id="665118"/>
    <lineage>
        <taxon>Bacteria</taxon>
        <taxon>Pseudomonadati</taxon>
        <taxon>Pseudomonadota</taxon>
        <taxon>Alphaproteobacteria</taxon>
        <taxon>Hyphomicrobiales</taxon>
        <taxon>Devosiaceae</taxon>
        <taxon>Devosia</taxon>
    </lineage>
</organism>
<evidence type="ECO:0000256" key="1">
    <source>
        <dbReference type="PROSITE-ProRule" id="PRU00169"/>
    </source>
</evidence>
<dbReference type="EMBL" id="FPKU01000001">
    <property type="protein sequence ID" value="SFZ81540.1"/>
    <property type="molecule type" value="Genomic_DNA"/>
</dbReference>
<accession>A0A1K2HTN4</accession>